<feature type="region of interest" description="ACP-binding" evidence="9">
    <location>
        <begin position="253"/>
        <end position="257"/>
    </location>
</feature>
<dbReference type="SUPFAM" id="SSF53901">
    <property type="entry name" value="Thiolase-like"/>
    <property type="match status" value="1"/>
</dbReference>
<feature type="active site" evidence="9">
    <location>
        <position position="112"/>
    </location>
</feature>
<dbReference type="InterPro" id="IPR013751">
    <property type="entry name" value="ACP_syn_III_N"/>
</dbReference>
<evidence type="ECO:0000259" key="10">
    <source>
        <dbReference type="Pfam" id="PF08541"/>
    </source>
</evidence>
<dbReference type="GO" id="GO:0006633">
    <property type="term" value="P:fatty acid biosynthetic process"/>
    <property type="evidence" value="ECO:0007669"/>
    <property type="project" value="UniProtKB-UniRule"/>
</dbReference>
<dbReference type="GO" id="GO:0033818">
    <property type="term" value="F:beta-ketoacyl-acyl-carrier-protein synthase III activity"/>
    <property type="evidence" value="ECO:0007669"/>
    <property type="project" value="UniProtKB-UniRule"/>
</dbReference>
<evidence type="ECO:0000256" key="7">
    <source>
        <dbReference type="ARBA" id="ARBA00023160"/>
    </source>
</evidence>
<dbReference type="AlphaFoldDB" id="A0A0C1PQS1"/>
<evidence type="ECO:0000256" key="3">
    <source>
        <dbReference type="ARBA" id="ARBA00022516"/>
    </source>
</evidence>
<comment type="pathway">
    <text evidence="9">Lipid metabolism; fatty acid biosynthesis.</text>
</comment>
<name>A0A0C1PQS1_9LACO</name>
<comment type="function">
    <text evidence="9">Catalyzes the condensation reaction of fatty acid synthesis by the addition to an acyl acceptor of two carbons from malonyl-ACP. Catalyzes the first condensation reaction which initiates fatty acid synthesis and may therefore play a role in governing the total rate of fatty acid production. Possesses both acetoacetyl-ACP synthase and acetyl transacylase activities. Its substrate specificity determines the biosynthesis of branched-chain and/or straight-chain of fatty acids.</text>
</comment>
<keyword evidence="9" id="KW-0511">Multifunctional enzyme</keyword>
<evidence type="ECO:0000256" key="1">
    <source>
        <dbReference type="ARBA" id="ARBA00008642"/>
    </source>
</evidence>
<dbReference type="PATRIC" id="fig|1614.7.peg.125"/>
<proteinExistence type="inferred from homology"/>
<dbReference type="Gene3D" id="3.40.47.10">
    <property type="match status" value="1"/>
</dbReference>
<keyword evidence="3 9" id="KW-0444">Lipid biosynthesis</keyword>
<dbReference type="Pfam" id="PF08545">
    <property type="entry name" value="ACP_syn_III"/>
    <property type="match status" value="1"/>
</dbReference>
<keyword evidence="7 9" id="KW-0275">Fatty acid biosynthesis</keyword>
<sequence>MSAFKIMASSKSVPHRVVTNDDLAQIMDTSDEWIKRRTGISRRHIATDESTTSMSIEVAHALLKKTQIDPKDLDYVVVATMSSDYQTPATAASVQGAIGATNAVAFDIDAACTGFAFGTSILNSLLAKKSGSCGILIGAEVLSKLLDWSDRSTAVLFGDGAAGVLVQNDPSSSSQVLGESLKTFGNLGSALTAGHFADVTPFGKNPNQEKQFFKMDGHQVFNFALKKVPLSIKEALTDANLSLNDIDVFVMHQANARIIASVVRKLGLPKNRFPIDIDEYGNTAAASEPLLLADLLTSGKIQRGNKIALVGFGGGLTTGTVIINY</sequence>
<dbReference type="UniPathway" id="UPA00094"/>
<dbReference type="PANTHER" id="PTHR34069:SF2">
    <property type="entry name" value="BETA-KETOACYL-[ACYL-CARRIER-PROTEIN] SYNTHASE III"/>
    <property type="match status" value="1"/>
</dbReference>
<accession>A0A0C1PQS1</accession>
<dbReference type="Proteomes" id="UP000031397">
    <property type="component" value="Unassembled WGS sequence"/>
</dbReference>
<keyword evidence="5 9" id="KW-0276">Fatty acid metabolism</keyword>
<comment type="domain">
    <text evidence="9">The last Arg residue of the ACP-binding site is essential for the weak association between ACP/AcpP and FabH.</text>
</comment>
<evidence type="ECO:0000313" key="13">
    <source>
        <dbReference type="Proteomes" id="UP000031397"/>
    </source>
</evidence>
<dbReference type="GO" id="GO:0004315">
    <property type="term" value="F:3-oxoacyl-[acyl-carrier-protein] synthase activity"/>
    <property type="evidence" value="ECO:0007669"/>
    <property type="project" value="InterPro"/>
</dbReference>
<comment type="subunit">
    <text evidence="9">Homodimer.</text>
</comment>
<protein>
    <recommendedName>
        <fullName evidence="9">Beta-ketoacyl-[acyl-carrier-protein] synthase III</fullName>
        <shortName evidence="9">Beta-ketoacyl-ACP synthase III</shortName>
        <shortName evidence="9">KAS III</shortName>
        <ecNumber evidence="9">2.3.1.180</ecNumber>
    </recommendedName>
    <alternativeName>
        <fullName evidence="9">3-oxoacyl-[acyl-carrier-protein] synthase 3</fullName>
    </alternativeName>
    <alternativeName>
        <fullName evidence="9">3-oxoacyl-[acyl-carrier-protein] synthase III</fullName>
    </alternativeName>
</protein>
<keyword evidence="8 9" id="KW-0012">Acyltransferase</keyword>
<evidence type="ECO:0000259" key="11">
    <source>
        <dbReference type="Pfam" id="PF08545"/>
    </source>
</evidence>
<comment type="similarity">
    <text evidence="1 9">Belongs to the thiolase-like superfamily. FabH family.</text>
</comment>
<reference evidence="12 13" key="1">
    <citation type="submission" date="2014-06" db="EMBL/GenBank/DDBJ databases">
        <title>Functional and comparative genomic analyses of the Drosophila gut microbiota identify candidate symbiosis factors.</title>
        <authorList>
            <person name="Newell P.D."/>
            <person name="Chaston J.M."/>
            <person name="Douglas A.E."/>
        </authorList>
    </citation>
    <scope>NUCLEOTIDE SEQUENCE [LARGE SCALE GENOMIC DNA]</scope>
    <source>
        <strain evidence="12 13">DmCS_002</strain>
    </source>
</reference>
<dbReference type="CDD" id="cd00830">
    <property type="entry name" value="KAS_III"/>
    <property type="match status" value="1"/>
</dbReference>
<dbReference type="GO" id="GO:0005737">
    <property type="term" value="C:cytoplasm"/>
    <property type="evidence" value="ECO:0007669"/>
    <property type="project" value="UniProtKB-SubCell"/>
</dbReference>
<dbReference type="HAMAP" id="MF_01815">
    <property type="entry name" value="FabH"/>
    <property type="match status" value="1"/>
</dbReference>
<keyword evidence="13" id="KW-1185">Reference proteome</keyword>
<evidence type="ECO:0000256" key="9">
    <source>
        <dbReference type="HAMAP-Rule" id="MF_01815"/>
    </source>
</evidence>
<comment type="subcellular location">
    <subcellularLocation>
        <location evidence="9">Cytoplasm</location>
    </subcellularLocation>
</comment>
<evidence type="ECO:0000313" key="12">
    <source>
        <dbReference type="EMBL" id="KID42206.1"/>
    </source>
</evidence>
<dbReference type="NCBIfam" id="NF006829">
    <property type="entry name" value="PRK09352.1"/>
    <property type="match status" value="1"/>
</dbReference>
<evidence type="ECO:0000256" key="5">
    <source>
        <dbReference type="ARBA" id="ARBA00022832"/>
    </source>
</evidence>
<evidence type="ECO:0000256" key="2">
    <source>
        <dbReference type="ARBA" id="ARBA00022490"/>
    </source>
</evidence>
<organism evidence="12 13">
    <name type="scientific">Fructilactobacillus fructivorans</name>
    <dbReference type="NCBI Taxonomy" id="1614"/>
    <lineage>
        <taxon>Bacteria</taxon>
        <taxon>Bacillati</taxon>
        <taxon>Bacillota</taxon>
        <taxon>Bacilli</taxon>
        <taxon>Lactobacillales</taxon>
        <taxon>Lactobacillaceae</taxon>
        <taxon>Fructilactobacillus</taxon>
    </lineage>
</organism>
<dbReference type="OrthoDB" id="9815506at2"/>
<dbReference type="EC" id="2.3.1.180" evidence="9"/>
<keyword evidence="2 9" id="KW-0963">Cytoplasm</keyword>
<feature type="active site" evidence="9">
    <location>
        <position position="252"/>
    </location>
</feature>
<dbReference type="RefSeq" id="WP_039143104.1">
    <property type="nucleotide sequence ID" value="NZ_JOJZ01000009.1"/>
</dbReference>
<dbReference type="GO" id="GO:0044550">
    <property type="term" value="P:secondary metabolite biosynthetic process"/>
    <property type="evidence" value="ECO:0007669"/>
    <property type="project" value="TreeGrafter"/>
</dbReference>
<keyword evidence="4 9" id="KW-0808">Transferase</keyword>
<dbReference type="InterPro" id="IPR013747">
    <property type="entry name" value="ACP_syn_III_C"/>
</dbReference>
<feature type="domain" description="Beta-ketoacyl-[acyl-carrier-protein] synthase III C-terminal" evidence="10">
    <location>
        <begin position="236"/>
        <end position="325"/>
    </location>
</feature>
<comment type="catalytic activity">
    <reaction evidence="9">
        <text>malonyl-[ACP] + acetyl-CoA + H(+) = 3-oxobutanoyl-[ACP] + CO2 + CoA</text>
        <dbReference type="Rhea" id="RHEA:12080"/>
        <dbReference type="Rhea" id="RHEA-COMP:9623"/>
        <dbReference type="Rhea" id="RHEA-COMP:9625"/>
        <dbReference type="ChEBI" id="CHEBI:15378"/>
        <dbReference type="ChEBI" id="CHEBI:16526"/>
        <dbReference type="ChEBI" id="CHEBI:57287"/>
        <dbReference type="ChEBI" id="CHEBI:57288"/>
        <dbReference type="ChEBI" id="CHEBI:78449"/>
        <dbReference type="ChEBI" id="CHEBI:78450"/>
        <dbReference type="EC" id="2.3.1.180"/>
    </reaction>
</comment>
<keyword evidence="6 9" id="KW-0443">Lipid metabolism</keyword>
<dbReference type="Pfam" id="PF08541">
    <property type="entry name" value="ACP_syn_III_C"/>
    <property type="match status" value="1"/>
</dbReference>
<evidence type="ECO:0000256" key="6">
    <source>
        <dbReference type="ARBA" id="ARBA00023098"/>
    </source>
</evidence>
<dbReference type="PANTHER" id="PTHR34069">
    <property type="entry name" value="3-OXOACYL-[ACYL-CARRIER-PROTEIN] SYNTHASE 3"/>
    <property type="match status" value="1"/>
</dbReference>
<dbReference type="GeneID" id="74912840"/>
<evidence type="ECO:0000256" key="4">
    <source>
        <dbReference type="ARBA" id="ARBA00022679"/>
    </source>
</evidence>
<dbReference type="InterPro" id="IPR004655">
    <property type="entry name" value="FabH"/>
</dbReference>
<comment type="caution">
    <text evidence="12">The sequence shown here is derived from an EMBL/GenBank/DDBJ whole genome shotgun (WGS) entry which is preliminary data.</text>
</comment>
<dbReference type="InterPro" id="IPR016039">
    <property type="entry name" value="Thiolase-like"/>
</dbReference>
<gene>
    <name evidence="9" type="primary">fabH</name>
    <name evidence="12" type="ORF">LfDm3_0135</name>
</gene>
<evidence type="ECO:0000256" key="8">
    <source>
        <dbReference type="ARBA" id="ARBA00023315"/>
    </source>
</evidence>
<dbReference type="EMBL" id="JOJZ01000009">
    <property type="protein sequence ID" value="KID42206.1"/>
    <property type="molecule type" value="Genomic_DNA"/>
</dbReference>
<feature type="active site" evidence="9">
    <location>
        <position position="282"/>
    </location>
</feature>
<feature type="domain" description="Beta-ketoacyl-[acyl-carrier-protein] synthase III N-terminal" evidence="11">
    <location>
        <begin position="106"/>
        <end position="183"/>
    </location>
</feature>
<dbReference type="NCBIfam" id="TIGR00747">
    <property type="entry name" value="fabH"/>
    <property type="match status" value="1"/>
</dbReference>